<comment type="caution">
    <text evidence="1">The sequence shown here is derived from an EMBL/GenBank/DDBJ whole genome shotgun (WGS) entry which is preliminary data.</text>
</comment>
<gene>
    <name evidence="1" type="ORF">AGRI_05257</name>
</gene>
<sequence>MLSLLRPLLLSGALLCGELHAGSSPSEPLLSTSWELYYARSARLLQQDEATLQAERQALRQSDFSLPTPTRRFGFEPDLPAAFYQSAAGRELLQAILSLQTPSGGWSKRTDMRIARQSGQHWGVEPNYVPTFDNSATTTQLRVLARAYNATAEPLYRQAFTRGITLLLQAQYPNGGWPQSFPLRGGYHDHITLNDEVTEEVLSLLYAVSTAETEFAFVDASLQQQAGQAFSRGLKLLLQLQQRDEAGLSLWAAQYHHRTLQPAWARAYEMPALAVMESASLLDFLLSLPKPSVELKQSIHAAAGWLARHAITDQHWHPQLRVLQAKAGAGPLWPRFAELNTNRPIFGDRDGELYYDVHQVSLERRQGYAWYTERPAPTLKHYQRWRTAFNDAAK</sequence>
<keyword evidence="2" id="KW-1185">Reference proteome</keyword>
<dbReference type="RefSeq" id="WP_008983970.1">
    <property type="nucleotide sequence ID" value="NZ_AKKU01000011.1"/>
</dbReference>
<evidence type="ECO:0000313" key="2">
    <source>
        <dbReference type="Proteomes" id="UP000035062"/>
    </source>
</evidence>
<dbReference type="EMBL" id="AKKU01000011">
    <property type="protein sequence ID" value="EIW89483.1"/>
    <property type="molecule type" value="Genomic_DNA"/>
</dbReference>
<dbReference type="Proteomes" id="UP000035062">
    <property type="component" value="Unassembled WGS sequence"/>
</dbReference>
<dbReference type="NCBIfam" id="TIGR02474">
    <property type="entry name" value="pec_lyase"/>
    <property type="match status" value="1"/>
</dbReference>
<proteinExistence type="predicted"/>
<keyword evidence="1" id="KW-0456">Lyase</keyword>
<dbReference type="SUPFAM" id="SSF81853">
    <property type="entry name" value="Family 10 polysaccharide lyase"/>
    <property type="match status" value="1"/>
</dbReference>
<dbReference type="STRING" id="1195246.AGRI_05257"/>
<dbReference type="PATRIC" id="fig|1195246.3.peg.1037"/>
<dbReference type="InterPro" id="IPR012669">
    <property type="entry name" value="Pectate_lyase"/>
</dbReference>
<organism evidence="1 2">
    <name type="scientific">Alishewanella agri BL06</name>
    <dbReference type="NCBI Taxonomy" id="1195246"/>
    <lineage>
        <taxon>Bacteria</taxon>
        <taxon>Pseudomonadati</taxon>
        <taxon>Pseudomonadota</taxon>
        <taxon>Gammaproteobacteria</taxon>
        <taxon>Alteromonadales</taxon>
        <taxon>Alteromonadaceae</taxon>
        <taxon>Alishewanella</taxon>
    </lineage>
</organism>
<name>I8UBX6_9ALTE</name>
<reference evidence="1 2" key="1">
    <citation type="journal article" date="2012" name="J. Bacteriol.">
        <title>Genome Sequence of Pectin-Degrading Alishewanella agri, Isolated from Landfill Soil.</title>
        <authorList>
            <person name="Kim J."/>
            <person name="Jung J."/>
            <person name="Sung J.S."/>
            <person name="Chun J."/>
            <person name="Park W."/>
        </authorList>
    </citation>
    <scope>NUCLEOTIDE SEQUENCE [LARGE SCALE GENOMIC DNA]</scope>
    <source>
        <strain evidence="1 2">BL06</strain>
    </source>
</reference>
<dbReference type="Pfam" id="PF09492">
    <property type="entry name" value="Pec_lyase"/>
    <property type="match status" value="1"/>
</dbReference>
<evidence type="ECO:0000313" key="1">
    <source>
        <dbReference type="EMBL" id="EIW89483.1"/>
    </source>
</evidence>
<dbReference type="GO" id="GO:0016829">
    <property type="term" value="F:lyase activity"/>
    <property type="evidence" value="ECO:0007669"/>
    <property type="project" value="UniProtKB-KW"/>
</dbReference>
<protein>
    <submittedName>
        <fullName evidence="1">Pectate lyase</fullName>
    </submittedName>
</protein>
<dbReference type="Gene3D" id="1.50.10.20">
    <property type="match status" value="1"/>
</dbReference>
<dbReference type="AlphaFoldDB" id="I8UBX6"/>
<accession>I8UBX6</accession>
<dbReference type="eggNOG" id="COG1657">
    <property type="taxonomic scope" value="Bacteria"/>
</dbReference>